<dbReference type="AlphaFoldDB" id="A0A3B0IY10"/>
<sequence precursor="true">MRIQLGRVFAIVALLSFIFMSCSSKASDELKNIPGTLKELISSFSVKDTMENMNPSTIIGLCIATVILAVVFRGLIFFMILFGVLIMMFGSTEKATDYLKEKFNFAKDIQLQSNNKKEDKD</sequence>
<proteinExistence type="predicted"/>
<evidence type="ECO:0000256" key="2">
    <source>
        <dbReference type="SAM" id="SignalP"/>
    </source>
</evidence>
<gene>
    <name evidence="3" type="ORF">WBAF_1326</name>
</gene>
<keyword evidence="2" id="KW-0732">Signal</keyword>
<reference evidence="3" key="1">
    <citation type="submission" date="2018-04" db="EMBL/GenBank/DDBJ databases">
        <authorList>
            <person name="Go L.Y."/>
            <person name="Mitchell J.A."/>
        </authorList>
    </citation>
    <scope>NUCLEOTIDE SEQUENCE</scope>
    <source>
        <strain evidence="3">WBAF</strain>
    </source>
</reference>
<organism evidence="3">
    <name type="scientific">Wolbachia endosymbiont of Aleurodicus floccissimus</name>
    <dbReference type="NCBI Taxonomy" id="2152762"/>
    <lineage>
        <taxon>Bacteria</taxon>
        <taxon>Pseudomonadati</taxon>
        <taxon>Pseudomonadota</taxon>
        <taxon>Alphaproteobacteria</taxon>
        <taxon>Rickettsiales</taxon>
        <taxon>Anaplasmataceae</taxon>
        <taxon>Wolbachieae</taxon>
        <taxon>Wolbachia</taxon>
    </lineage>
</organism>
<dbReference type="EMBL" id="OUNF01000353">
    <property type="protein sequence ID" value="SPP34380.1"/>
    <property type="molecule type" value="Genomic_DNA"/>
</dbReference>
<keyword evidence="1" id="KW-1133">Transmembrane helix</keyword>
<accession>A0A3B0IY10</accession>
<feature type="signal peptide" evidence="2">
    <location>
        <begin position="1"/>
        <end position="26"/>
    </location>
</feature>
<feature type="transmembrane region" description="Helical" evidence="1">
    <location>
        <begin position="58"/>
        <end position="90"/>
    </location>
</feature>
<keyword evidence="1" id="KW-0812">Transmembrane</keyword>
<evidence type="ECO:0000313" key="3">
    <source>
        <dbReference type="EMBL" id="SPP34380.1"/>
    </source>
</evidence>
<feature type="chain" id="PRO_5017422022" description="Lipoprotein" evidence="2">
    <location>
        <begin position="27"/>
        <end position="121"/>
    </location>
</feature>
<name>A0A3B0IY10_9RICK</name>
<evidence type="ECO:0000256" key="1">
    <source>
        <dbReference type="SAM" id="Phobius"/>
    </source>
</evidence>
<dbReference type="PROSITE" id="PS51257">
    <property type="entry name" value="PROKAR_LIPOPROTEIN"/>
    <property type="match status" value="1"/>
</dbReference>
<protein>
    <recommendedName>
        <fullName evidence="4">Lipoprotein</fullName>
    </recommendedName>
</protein>
<keyword evidence="1" id="KW-0472">Membrane</keyword>
<evidence type="ECO:0008006" key="4">
    <source>
        <dbReference type="Google" id="ProtNLM"/>
    </source>
</evidence>